<keyword evidence="9" id="KW-1185">Reference proteome</keyword>
<keyword evidence="5 6" id="KW-0472">Membrane</keyword>
<keyword evidence="3" id="KW-0732">Signal</keyword>
<dbReference type="InterPro" id="IPR011009">
    <property type="entry name" value="Kinase-like_dom_sf"/>
</dbReference>
<dbReference type="Pfam" id="PF00069">
    <property type="entry name" value="Pkinase"/>
    <property type="match status" value="1"/>
</dbReference>
<protein>
    <recommendedName>
        <fullName evidence="7">Protein kinase domain-containing protein</fullName>
    </recommendedName>
</protein>
<dbReference type="SUPFAM" id="SSF56112">
    <property type="entry name" value="Protein kinase-like (PK-like)"/>
    <property type="match status" value="1"/>
</dbReference>
<evidence type="ECO:0000256" key="5">
    <source>
        <dbReference type="ARBA" id="ARBA00023136"/>
    </source>
</evidence>
<proteinExistence type="predicted"/>
<evidence type="ECO:0000256" key="3">
    <source>
        <dbReference type="ARBA" id="ARBA00022729"/>
    </source>
</evidence>
<evidence type="ECO:0000313" key="8">
    <source>
        <dbReference type="EMBL" id="KAK9156012.1"/>
    </source>
</evidence>
<evidence type="ECO:0000256" key="1">
    <source>
        <dbReference type="ARBA" id="ARBA00004167"/>
    </source>
</evidence>
<dbReference type="EMBL" id="JBBNAE010000001">
    <property type="protein sequence ID" value="KAK9156012.1"/>
    <property type="molecule type" value="Genomic_DNA"/>
</dbReference>
<dbReference type="GO" id="GO:0016020">
    <property type="term" value="C:membrane"/>
    <property type="evidence" value="ECO:0007669"/>
    <property type="project" value="UniProtKB-SubCell"/>
</dbReference>
<dbReference type="Gene3D" id="1.10.510.10">
    <property type="entry name" value="Transferase(Phosphotransferase) domain 1"/>
    <property type="match status" value="1"/>
</dbReference>
<comment type="subcellular location">
    <subcellularLocation>
        <location evidence="1">Membrane</location>
        <topology evidence="1">Single-pass membrane protein</topology>
    </subcellularLocation>
</comment>
<dbReference type="InterPro" id="IPR000719">
    <property type="entry name" value="Prot_kinase_dom"/>
</dbReference>
<dbReference type="AlphaFoldDB" id="A0AAP0KNV4"/>
<dbReference type="PANTHER" id="PTHR47974">
    <property type="entry name" value="OS07G0415500 PROTEIN"/>
    <property type="match status" value="1"/>
</dbReference>
<dbReference type="PROSITE" id="PS50011">
    <property type="entry name" value="PROTEIN_KINASE_DOM"/>
    <property type="match status" value="1"/>
</dbReference>
<feature type="domain" description="Protein kinase" evidence="7">
    <location>
        <begin position="1"/>
        <end position="231"/>
    </location>
</feature>
<evidence type="ECO:0000256" key="6">
    <source>
        <dbReference type="SAM" id="Phobius"/>
    </source>
</evidence>
<comment type="caution">
    <text evidence="8">The sequence shown here is derived from an EMBL/GenBank/DDBJ whole genome shotgun (WGS) entry which is preliminary data.</text>
</comment>
<dbReference type="GO" id="GO:0005524">
    <property type="term" value="F:ATP binding"/>
    <property type="evidence" value="ECO:0007669"/>
    <property type="project" value="InterPro"/>
</dbReference>
<dbReference type="FunFam" id="1.10.510.10:FF:001424">
    <property type="entry name" value="Protein kinase superfamily protein"/>
    <property type="match status" value="1"/>
</dbReference>
<keyword evidence="2 6" id="KW-0812">Transmembrane</keyword>
<dbReference type="PANTHER" id="PTHR47974:SF19">
    <property type="entry name" value="RECEPTOR-LIKE SERINE_THREONINE-PROTEIN KINASE"/>
    <property type="match status" value="1"/>
</dbReference>
<name>A0AAP0KNV4_9MAGN</name>
<dbReference type="PROSITE" id="PS00108">
    <property type="entry name" value="PROTEIN_KINASE_ST"/>
    <property type="match status" value="1"/>
</dbReference>
<dbReference type="InterPro" id="IPR008271">
    <property type="entry name" value="Ser/Thr_kinase_AS"/>
</dbReference>
<evidence type="ECO:0000259" key="7">
    <source>
        <dbReference type="PROSITE" id="PS50011"/>
    </source>
</evidence>
<keyword evidence="4 6" id="KW-1133">Transmembrane helix</keyword>
<evidence type="ECO:0000313" key="9">
    <source>
        <dbReference type="Proteomes" id="UP001417504"/>
    </source>
</evidence>
<evidence type="ECO:0000256" key="4">
    <source>
        <dbReference type="ARBA" id="ARBA00022989"/>
    </source>
</evidence>
<feature type="transmembrane region" description="Helical" evidence="6">
    <location>
        <begin position="20"/>
        <end position="42"/>
    </location>
</feature>
<evidence type="ECO:0000256" key="2">
    <source>
        <dbReference type="ARBA" id="ARBA00022692"/>
    </source>
</evidence>
<reference evidence="8 9" key="1">
    <citation type="submission" date="2024-01" db="EMBL/GenBank/DDBJ databases">
        <title>Genome assemblies of Stephania.</title>
        <authorList>
            <person name="Yang L."/>
        </authorList>
    </citation>
    <scope>NUCLEOTIDE SEQUENCE [LARGE SCALE GENOMIC DNA]</scope>
    <source>
        <strain evidence="8">QJT</strain>
        <tissue evidence="8">Leaf</tissue>
    </source>
</reference>
<accession>A0AAP0KNV4</accession>
<dbReference type="GO" id="GO:0004672">
    <property type="term" value="F:protein kinase activity"/>
    <property type="evidence" value="ECO:0007669"/>
    <property type="project" value="InterPro"/>
</dbReference>
<organism evidence="8 9">
    <name type="scientific">Stephania japonica</name>
    <dbReference type="NCBI Taxonomy" id="461633"/>
    <lineage>
        <taxon>Eukaryota</taxon>
        <taxon>Viridiplantae</taxon>
        <taxon>Streptophyta</taxon>
        <taxon>Embryophyta</taxon>
        <taxon>Tracheophyta</taxon>
        <taxon>Spermatophyta</taxon>
        <taxon>Magnoliopsida</taxon>
        <taxon>Ranunculales</taxon>
        <taxon>Menispermaceae</taxon>
        <taxon>Menispermoideae</taxon>
        <taxon>Cissampelideae</taxon>
        <taxon>Stephania</taxon>
    </lineage>
</organism>
<dbReference type="Proteomes" id="UP001417504">
    <property type="component" value="Unassembled WGS sequence"/>
</dbReference>
<sequence>MLWQWITPGIVNWRAYKIVLAVHMLTLPMVVAAAIAFSVHYGPIGFYDETYRHFSIHWNESQEYWTTGAGNYLTFSQTPEMRSTDLALHSVSMDEWHAGLECALALVKETSKMSNGSLVSHHFHQDDSKVLNWSTRYQIAVGSARGLAHLHDKCRDYIIHCDIKPENILLDADFTPKLASFGLAKLIGREFSSDLTILRLRNNNRISCTRMDYRHSHYCQGICLQLRYDVF</sequence>
<gene>
    <name evidence="8" type="ORF">Sjap_003492</name>
</gene>